<accession>A0A3B1CSS8</accession>
<dbReference type="Pfam" id="PF10563">
    <property type="entry name" value="CA_like"/>
    <property type="match status" value="1"/>
</dbReference>
<protein>
    <recommendedName>
        <fullName evidence="2">Cadmium carbonic anhydrase</fullName>
    </recommendedName>
</protein>
<reference evidence="1" key="1">
    <citation type="submission" date="2018-06" db="EMBL/GenBank/DDBJ databases">
        <authorList>
            <person name="Zhirakovskaya E."/>
        </authorList>
    </citation>
    <scope>NUCLEOTIDE SEQUENCE</scope>
</reference>
<sequence>MSLGITSQVNAGDLCKGFGPQTPRDISSIAGSNARLFTFAPSSENMNLCNIHFHTNAEHKGPGFSVFAGEGKYGGFKCNATKKLTALELKDPTQGKGTCRGVKPGDTIEVHWVHTTCDVKPGEGLGSCLSDQCANPQLRVETQVFLVVNDPKAPDFGSFAYGGNMANGLHQAKSLPTGTGDPVVFSGSTTGPSYTEEKCSPIQVTWRVRPAC</sequence>
<evidence type="ECO:0008006" key="2">
    <source>
        <dbReference type="Google" id="ProtNLM"/>
    </source>
</evidence>
<dbReference type="InterPro" id="IPR018883">
    <property type="entry name" value="Delta_CA"/>
</dbReference>
<evidence type="ECO:0000313" key="1">
    <source>
        <dbReference type="EMBL" id="VAX27038.1"/>
    </source>
</evidence>
<proteinExistence type="predicted"/>
<dbReference type="AlphaFoldDB" id="A0A3B1CSS8"/>
<name>A0A3B1CSS8_9ZZZZ</name>
<dbReference type="EMBL" id="UOGG01000014">
    <property type="protein sequence ID" value="VAX27038.1"/>
    <property type="molecule type" value="Genomic_DNA"/>
</dbReference>
<feature type="non-terminal residue" evidence="1">
    <location>
        <position position="212"/>
    </location>
</feature>
<organism evidence="1">
    <name type="scientific">hydrothermal vent metagenome</name>
    <dbReference type="NCBI Taxonomy" id="652676"/>
    <lineage>
        <taxon>unclassified sequences</taxon>
        <taxon>metagenomes</taxon>
        <taxon>ecological metagenomes</taxon>
    </lineage>
</organism>
<gene>
    <name evidence="1" type="ORF">MNBD_NITROSPINAE05-373</name>
</gene>